<dbReference type="CDD" id="cd02135">
    <property type="entry name" value="YdjA-like"/>
    <property type="match status" value="1"/>
</dbReference>
<evidence type="ECO:0000259" key="9">
    <source>
        <dbReference type="Pfam" id="PF00881"/>
    </source>
</evidence>
<evidence type="ECO:0000256" key="4">
    <source>
        <dbReference type="ARBA" id="ARBA00022857"/>
    </source>
</evidence>
<protein>
    <recommendedName>
        <fullName evidence="7">Putative NAD(P)H nitroreductase</fullName>
        <ecNumber evidence="7">1.-.-.-</ecNumber>
    </recommendedName>
</protein>
<dbReference type="KEGG" id="kak:Kalk_02475"/>
<dbReference type="Pfam" id="PF00881">
    <property type="entry name" value="Nitroreductase"/>
    <property type="match status" value="1"/>
</dbReference>
<sequence>MTTILDAMLERVSTPKLIAPSPSRAELEQMFRCAVRAPDHGRLRPWRFVVLQGAALEALGSAFEASQPDADEQKRMRLRSMPLRAPMIIVSIARLDWEHKKVPVWEQQVAVGIATQHLQLAAGALGFAAMWRTGDMAESGPVRDYLGLADDEQIIGFLYTGTADGEPKAADLQPLDEIVEYRG</sequence>
<evidence type="ECO:0000256" key="3">
    <source>
        <dbReference type="ARBA" id="ARBA00022643"/>
    </source>
</evidence>
<feature type="binding site" description="in other chain" evidence="8">
    <location>
        <begin position="131"/>
        <end position="133"/>
    </location>
    <ligand>
        <name>FMN</name>
        <dbReference type="ChEBI" id="CHEBI:58210"/>
        <note>ligand shared between dimeric partners</note>
    </ligand>
</feature>
<dbReference type="PIRSF" id="PIRSF000232">
    <property type="entry name" value="YdjA"/>
    <property type="match status" value="1"/>
</dbReference>
<dbReference type="EC" id="1.-.-.-" evidence="7"/>
<dbReference type="EMBL" id="CP022684">
    <property type="protein sequence ID" value="AUM11361.1"/>
    <property type="molecule type" value="Genomic_DNA"/>
</dbReference>
<accession>A0A2K9LGT7</accession>
<evidence type="ECO:0000313" key="11">
    <source>
        <dbReference type="Proteomes" id="UP000235116"/>
    </source>
</evidence>
<keyword evidence="4 7" id="KW-0521">NADP</keyword>
<keyword evidence="3 7" id="KW-0288">FMN</keyword>
<keyword evidence="6 7" id="KW-0520">NAD</keyword>
<reference evidence="11" key="1">
    <citation type="submission" date="2017-08" db="EMBL/GenBank/DDBJ databases">
        <title>Direct submision.</title>
        <authorList>
            <person name="Kim S.-J."/>
            <person name="Rhee S.-K."/>
        </authorList>
    </citation>
    <scope>NUCLEOTIDE SEQUENCE [LARGE SCALE GENOMIC DNA]</scope>
    <source>
        <strain evidence="11">GI5</strain>
    </source>
</reference>
<dbReference type="Gene3D" id="3.40.109.10">
    <property type="entry name" value="NADH Oxidase"/>
    <property type="match status" value="1"/>
</dbReference>
<evidence type="ECO:0000256" key="5">
    <source>
        <dbReference type="ARBA" id="ARBA00023002"/>
    </source>
</evidence>
<comment type="similarity">
    <text evidence="1 7">Belongs to the nitroreductase family.</text>
</comment>
<name>A0A2K9LGT7_9GAMM</name>
<feature type="binding site" evidence="8">
    <location>
        <position position="40"/>
    </location>
    <ligand>
        <name>FMN</name>
        <dbReference type="ChEBI" id="CHEBI:58210"/>
        <note>ligand shared between dimeric partners</note>
    </ligand>
</feature>
<dbReference type="SUPFAM" id="SSF55469">
    <property type="entry name" value="FMN-dependent nitroreductase-like"/>
    <property type="match status" value="1"/>
</dbReference>
<dbReference type="InterPro" id="IPR052530">
    <property type="entry name" value="NAD(P)H_nitroreductase"/>
</dbReference>
<comment type="cofactor">
    <cofactor evidence="8">
        <name>FMN</name>
        <dbReference type="ChEBI" id="CHEBI:58210"/>
    </cofactor>
    <text evidence="8">Binds 1 FMN per subunit.</text>
</comment>
<dbReference type="InterPro" id="IPR029479">
    <property type="entry name" value="Nitroreductase"/>
</dbReference>
<dbReference type="OrthoDB" id="9804207at2"/>
<gene>
    <name evidence="10" type="ORF">Kalk_02475</name>
</gene>
<evidence type="ECO:0000256" key="1">
    <source>
        <dbReference type="ARBA" id="ARBA00007118"/>
    </source>
</evidence>
<dbReference type="RefSeq" id="WP_101892701.1">
    <property type="nucleotide sequence ID" value="NZ_CP022684.1"/>
</dbReference>
<feature type="binding site" evidence="8">
    <location>
        <position position="36"/>
    </location>
    <ligand>
        <name>FMN</name>
        <dbReference type="ChEBI" id="CHEBI:58210"/>
        <note>ligand shared between dimeric partners</note>
    </ligand>
</feature>
<dbReference type="PANTHER" id="PTHR43821">
    <property type="entry name" value="NAD(P)H NITROREDUCTASE YDJA-RELATED"/>
    <property type="match status" value="1"/>
</dbReference>
<dbReference type="InterPro" id="IPR026021">
    <property type="entry name" value="YdjA-like"/>
</dbReference>
<keyword evidence="5 7" id="KW-0560">Oxidoreductase</keyword>
<evidence type="ECO:0000256" key="6">
    <source>
        <dbReference type="ARBA" id="ARBA00023027"/>
    </source>
</evidence>
<keyword evidence="2 7" id="KW-0285">Flavoprotein</keyword>
<dbReference type="Proteomes" id="UP000235116">
    <property type="component" value="Chromosome"/>
</dbReference>
<dbReference type="PANTHER" id="PTHR43821:SF1">
    <property type="entry name" value="NAD(P)H NITROREDUCTASE YDJA-RELATED"/>
    <property type="match status" value="1"/>
</dbReference>
<dbReference type="InterPro" id="IPR000415">
    <property type="entry name" value="Nitroreductase-like"/>
</dbReference>
<keyword evidence="11" id="KW-1185">Reference proteome</keyword>
<proteinExistence type="inferred from homology"/>
<evidence type="ECO:0000256" key="8">
    <source>
        <dbReference type="PIRSR" id="PIRSR000232-1"/>
    </source>
</evidence>
<evidence type="ECO:0000256" key="2">
    <source>
        <dbReference type="ARBA" id="ARBA00022630"/>
    </source>
</evidence>
<dbReference type="GO" id="GO:0016491">
    <property type="term" value="F:oxidoreductase activity"/>
    <property type="evidence" value="ECO:0007669"/>
    <property type="project" value="UniProtKB-UniRule"/>
</dbReference>
<organism evidence="10 11">
    <name type="scientific">Ketobacter alkanivorans</name>
    <dbReference type="NCBI Taxonomy" id="1917421"/>
    <lineage>
        <taxon>Bacteria</taxon>
        <taxon>Pseudomonadati</taxon>
        <taxon>Pseudomonadota</taxon>
        <taxon>Gammaproteobacteria</taxon>
        <taxon>Pseudomonadales</taxon>
        <taxon>Ketobacteraceae</taxon>
        <taxon>Ketobacter</taxon>
    </lineage>
</organism>
<evidence type="ECO:0000313" key="10">
    <source>
        <dbReference type="EMBL" id="AUM11361.1"/>
    </source>
</evidence>
<feature type="binding site" description="in other chain" evidence="8">
    <location>
        <begin position="11"/>
        <end position="13"/>
    </location>
    <ligand>
        <name>FMN</name>
        <dbReference type="ChEBI" id="CHEBI:58210"/>
        <note>ligand shared between dimeric partners</note>
    </ligand>
</feature>
<evidence type="ECO:0000256" key="7">
    <source>
        <dbReference type="PIRNR" id="PIRNR000232"/>
    </source>
</evidence>
<feature type="domain" description="Nitroreductase" evidence="9">
    <location>
        <begin position="13"/>
        <end position="161"/>
    </location>
</feature>
<dbReference type="AlphaFoldDB" id="A0A2K9LGT7"/>